<accession>A0A238YAL9</accession>
<gene>
    <name evidence="1" type="ORF">SAMN06266787_11017</name>
</gene>
<name>A0A238YAL9_HALEZ</name>
<dbReference type="AlphaFoldDB" id="A0A238YAL9"/>
<dbReference type="Proteomes" id="UP000198297">
    <property type="component" value="Unassembled WGS sequence"/>
</dbReference>
<dbReference type="EMBL" id="FZNK01000010">
    <property type="protein sequence ID" value="SNR67848.1"/>
    <property type="molecule type" value="Genomic_DNA"/>
</dbReference>
<organism evidence="1 2">
    <name type="scientific">Halorubrum ezzemoulense</name>
    <name type="common">Halorubrum chaoviator</name>
    <dbReference type="NCBI Taxonomy" id="337243"/>
    <lineage>
        <taxon>Archaea</taxon>
        <taxon>Methanobacteriati</taxon>
        <taxon>Methanobacteriota</taxon>
        <taxon>Stenosarchaea group</taxon>
        <taxon>Halobacteria</taxon>
        <taxon>Halobacteriales</taxon>
        <taxon>Haloferacaceae</taxon>
        <taxon>Halorubrum</taxon>
    </lineage>
</organism>
<protein>
    <submittedName>
        <fullName evidence="1">Uncharacterized protein</fullName>
    </submittedName>
</protein>
<evidence type="ECO:0000313" key="1">
    <source>
        <dbReference type="EMBL" id="SNR67848.1"/>
    </source>
</evidence>
<evidence type="ECO:0000313" key="2">
    <source>
        <dbReference type="Proteomes" id="UP000198297"/>
    </source>
</evidence>
<reference evidence="1 2" key="1">
    <citation type="submission" date="2017-06" db="EMBL/GenBank/DDBJ databases">
        <authorList>
            <person name="Kim H.J."/>
            <person name="Triplett B.A."/>
        </authorList>
    </citation>
    <scope>NUCLEOTIDE SEQUENCE [LARGE SCALE GENOMIC DNA]</scope>
    <source>
        <strain evidence="1 2">DSM 19316</strain>
    </source>
</reference>
<sequence>MGLTDTGSPLQQYIENTPNGMEFLMRPIGVATQRATDQVTITNCQRTLKISTLAEIRSHHDKMSLARFLHEPIGQWRNRGVGGLVHVPPVSSNDEDRCLASAHFDYVVEFASKRQTVVAQILGKCNVKPTWRPLSASTAVGEIGV</sequence>
<dbReference type="RefSeq" id="WP_096593118.1">
    <property type="nucleotide sequence ID" value="NZ_FZNK01000010.1"/>
</dbReference>
<proteinExistence type="predicted"/>